<keyword evidence="1" id="KW-0805">Transcription regulation</keyword>
<reference evidence="5" key="1">
    <citation type="journal article" date="2014" name="Int. J. Syst. Evol. Microbiol.">
        <title>Complete genome of a new Firmicutes species belonging to the dominant human colonic microbiota ('Ruminococcus bicirculans') reveals two chromosomes and a selective capacity to utilize plant glucans.</title>
        <authorList>
            <consortium name="NISC Comparative Sequencing Program"/>
            <person name="Wegmann U."/>
            <person name="Louis P."/>
            <person name="Goesmann A."/>
            <person name="Henrissat B."/>
            <person name="Duncan S.H."/>
            <person name="Flint H.J."/>
        </authorList>
    </citation>
    <scope>NUCLEOTIDE SEQUENCE</scope>
    <source>
        <strain evidence="5">CECT 7703</strain>
    </source>
</reference>
<dbReference type="EMBL" id="JAUFPU010000004">
    <property type="protein sequence ID" value="MDN3576222.1"/>
    <property type="molecule type" value="Genomic_DNA"/>
</dbReference>
<gene>
    <name evidence="5" type="ORF">QWZ03_05525</name>
</gene>
<dbReference type="InterPro" id="IPR011051">
    <property type="entry name" value="RmlC_Cupin_sf"/>
</dbReference>
<dbReference type="InterPro" id="IPR018062">
    <property type="entry name" value="HTH_AraC-typ_CS"/>
</dbReference>
<feature type="domain" description="HTH araC/xylS-type" evidence="4">
    <location>
        <begin position="151"/>
        <end position="249"/>
    </location>
</feature>
<organism evidence="5 6">
    <name type="scientific">Chitinimonas viridis</name>
    <dbReference type="NCBI Taxonomy" id="664880"/>
    <lineage>
        <taxon>Bacteria</taxon>
        <taxon>Pseudomonadati</taxon>
        <taxon>Pseudomonadota</taxon>
        <taxon>Betaproteobacteria</taxon>
        <taxon>Neisseriales</taxon>
        <taxon>Chitinibacteraceae</taxon>
        <taxon>Chitinimonas</taxon>
    </lineage>
</organism>
<evidence type="ECO:0000313" key="5">
    <source>
        <dbReference type="EMBL" id="MDN3576222.1"/>
    </source>
</evidence>
<proteinExistence type="predicted"/>
<evidence type="ECO:0000256" key="2">
    <source>
        <dbReference type="ARBA" id="ARBA00023125"/>
    </source>
</evidence>
<keyword evidence="3" id="KW-0804">Transcription</keyword>
<evidence type="ECO:0000259" key="4">
    <source>
        <dbReference type="PROSITE" id="PS01124"/>
    </source>
</evidence>
<dbReference type="PANTHER" id="PTHR46796">
    <property type="entry name" value="HTH-TYPE TRANSCRIPTIONAL ACTIVATOR RHAS-RELATED"/>
    <property type="match status" value="1"/>
</dbReference>
<reference evidence="5" key="2">
    <citation type="submission" date="2023-06" db="EMBL/GenBank/DDBJ databases">
        <authorList>
            <person name="Lucena T."/>
            <person name="Sun Q."/>
        </authorList>
    </citation>
    <scope>NUCLEOTIDE SEQUENCE</scope>
    <source>
        <strain evidence="5">CECT 7703</strain>
    </source>
</reference>
<dbReference type="RefSeq" id="WP_290331816.1">
    <property type="nucleotide sequence ID" value="NZ_JAUFPU010000004.1"/>
</dbReference>
<dbReference type="InterPro" id="IPR018060">
    <property type="entry name" value="HTH_AraC"/>
</dbReference>
<dbReference type="Pfam" id="PF12833">
    <property type="entry name" value="HTH_18"/>
    <property type="match status" value="1"/>
</dbReference>
<sequence length="263" mass="28982">MQPLLTNAIDPLVERRVYAQEADGHRHDYCQLLLGLRGSAALEMHGRQFQASVLHGVIVPADCRHEFAGQGDNCQLVVDMPVASVAVPAALFRRPRAFAITPALRRWLDKLPHGPALRKRQYDWQLAVGLAGAVSQSLGGDVGEGCGFPVAQIDAYLRRRLEHPIATAELAAHFGWGVRRFHDLFCEAFGDTPHQYHNRLKLDAAIGLLARQGLPLAEIGQRLGYGDQPAFTRRFSQRFGMPPGQWRREADSSAATKGFCSGT</sequence>
<evidence type="ECO:0000256" key="3">
    <source>
        <dbReference type="ARBA" id="ARBA00023163"/>
    </source>
</evidence>
<dbReference type="PANTHER" id="PTHR46796:SF10">
    <property type="entry name" value="TRANSCRIPTIONAL ACTIVATOR FEAR"/>
    <property type="match status" value="1"/>
</dbReference>
<keyword evidence="6" id="KW-1185">Reference proteome</keyword>
<evidence type="ECO:0000256" key="1">
    <source>
        <dbReference type="ARBA" id="ARBA00023015"/>
    </source>
</evidence>
<dbReference type="PROSITE" id="PS01124">
    <property type="entry name" value="HTH_ARAC_FAMILY_2"/>
    <property type="match status" value="1"/>
</dbReference>
<dbReference type="PROSITE" id="PS00041">
    <property type="entry name" value="HTH_ARAC_FAMILY_1"/>
    <property type="match status" value="1"/>
</dbReference>
<dbReference type="SUPFAM" id="SSF51182">
    <property type="entry name" value="RmlC-like cupins"/>
    <property type="match status" value="1"/>
</dbReference>
<protein>
    <submittedName>
        <fullName evidence="5">AraC family transcriptional regulator</fullName>
    </submittedName>
</protein>
<dbReference type="InterPro" id="IPR009057">
    <property type="entry name" value="Homeodomain-like_sf"/>
</dbReference>
<name>A0ABT8B304_9NEIS</name>
<evidence type="ECO:0000313" key="6">
    <source>
        <dbReference type="Proteomes" id="UP001180081"/>
    </source>
</evidence>
<keyword evidence="2" id="KW-0238">DNA-binding</keyword>
<dbReference type="SUPFAM" id="SSF46689">
    <property type="entry name" value="Homeodomain-like"/>
    <property type="match status" value="2"/>
</dbReference>
<dbReference type="Proteomes" id="UP001180081">
    <property type="component" value="Unassembled WGS sequence"/>
</dbReference>
<comment type="caution">
    <text evidence="5">The sequence shown here is derived from an EMBL/GenBank/DDBJ whole genome shotgun (WGS) entry which is preliminary data.</text>
</comment>
<dbReference type="Gene3D" id="1.10.10.60">
    <property type="entry name" value="Homeodomain-like"/>
    <property type="match status" value="1"/>
</dbReference>
<accession>A0ABT8B304</accession>
<dbReference type="SMART" id="SM00342">
    <property type="entry name" value="HTH_ARAC"/>
    <property type="match status" value="1"/>
</dbReference>
<dbReference type="InterPro" id="IPR050204">
    <property type="entry name" value="AraC_XylS_family_regulators"/>
</dbReference>